<dbReference type="Proteomes" id="UP000660680">
    <property type="component" value="Unassembled WGS sequence"/>
</dbReference>
<evidence type="ECO:0000256" key="1">
    <source>
        <dbReference type="SAM" id="MobiDB-lite"/>
    </source>
</evidence>
<evidence type="ECO:0000313" key="2">
    <source>
        <dbReference type="EMBL" id="GGS19221.1"/>
    </source>
</evidence>
<dbReference type="AlphaFoldDB" id="A0A918G5E3"/>
<dbReference type="EMBL" id="BMRB01000001">
    <property type="protein sequence ID" value="GGS19221.1"/>
    <property type="molecule type" value="Genomic_DNA"/>
</dbReference>
<proteinExistence type="predicted"/>
<organism evidence="2 3">
    <name type="scientific">Actinokineospora fastidiosa</name>
    <dbReference type="NCBI Taxonomy" id="1816"/>
    <lineage>
        <taxon>Bacteria</taxon>
        <taxon>Bacillati</taxon>
        <taxon>Actinomycetota</taxon>
        <taxon>Actinomycetes</taxon>
        <taxon>Pseudonocardiales</taxon>
        <taxon>Pseudonocardiaceae</taxon>
        <taxon>Actinokineospora</taxon>
    </lineage>
</organism>
<gene>
    <name evidence="2" type="ORF">GCM10010171_09760</name>
</gene>
<reference evidence="2" key="1">
    <citation type="journal article" date="2014" name="Int. J. Syst. Evol. Microbiol.">
        <title>Complete genome sequence of Corynebacterium casei LMG S-19264T (=DSM 44701T), isolated from a smear-ripened cheese.</title>
        <authorList>
            <consortium name="US DOE Joint Genome Institute (JGI-PGF)"/>
            <person name="Walter F."/>
            <person name="Albersmeier A."/>
            <person name="Kalinowski J."/>
            <person name="Ruckert C."/>
        </authorList>
    </citation>
    <scope>NUCLEOTIDE SEQUENCE</scope>
    <source>
        <strain evidence="2">JCM 3276</strain>
    </source>
</reference>
<keyword evidence="3" id="KW-1185">Reference proteome</keyword>
<name>A0A918G5E3_9PSEU</name>
<protein>
    <submittedName>
        <fullName evidence="2">Uncharacterized protein</fullName>
    </submittedName>
</protein>
<feature type="region of interest" description="Disordered" evidence="1">
    <location>
        <begin position="1"/>
        <end position="43"/>
    </location>
</feature>
<reference evidence="2" key="2">
    <citation type="submission" date="2020-09" db="EMBL/GenBank/DDBJ databases">
        <authorList>
            <person name="Sun Q."/>
            <person name="Ohkuma M."/>
        </authorList>
    </citation>
    <scope>NUCLEOTIDE SEQUENCE</scope>
    <source>
        <strain evidence="2">JCM 3276</strain>
    </source>
</reference>
<feature type="compositionally biased region" description="Basic residues" evidence="1">
    <location>
        <begin position="1"/>
        <end position="11"/>
    </location>
</feature>
<comment type="caution">
    <text evidence="2">The sequence shown here is derived from an EMBL/GenBank/DDBJ whole genome shotgun (WGS) entry which is preliminary data.</text>
</comment>
<evidence type="ECO:0000313" key="3">
    <source>
        <dbReference type="Proteomes" id="UP000660680"/>
    </source>
</evidence>
<sequence>MGRKGQPKAKQKVLPDHTRQRPRSTVARDIPTEKRPRRALTPSEPEGKLVVLFSRIDLDGPWCLTKISQTDHRNLLSRIQSFETMTVREAFNHGEEPGKDYAIEDLPSKAARKRLEELTFDDRDHISRLRIGNLGRLYGFREGARFYALWWDPEHEIWPTKK</sequence>
<accession>A0A918G5E3</accession>